<dbReference type="Proteomes" id="UP000649829">
    <property type="component" value="Unassembled WGS sequence"/>
</dbReference>
<keyword evidence="2" id="KW-1185">Reference proteome</keyword>
<comment type="caution">
    <text evidence="1">The sequence shown here is derived from an EMBL/GenBank/DDBJ whole genome shotgun (WGS) entry which is preliminary data.</text>
</comment>
<organism evidence="1 2">
    <name type="scientific">Pseudooceanicola nanhaiensis</name>
    <dbReference type="NCBI Taxonomy" id="375761"/>
    <lineage>
        <taxon>Bacteria</taxon>
        <taxon>Pseudomonadati</taxon>
        <taxon>Pseudomonadota</taxon>
        <taxon>Alphaproteobacteria</taxon>
        <taxon>Rhodobacterales</taxon>
        <taxon>Paracoccaceae</taxon>
        <taxon>Pseudooceanicola</taxon>
    </lineage>
</organism>
<gene>
    <name evidence="1" type="ORF">GCM10011534_05290</name>
</gene>
<dbReference type="AlphaFoldDB" id="A0A917SLE7"/>
<dbReference type="EMBL" id="BMLF01000001">
    <property type="protein sequence ID" value="GGL86259.1"/>
    <property type="molecule type" value="Genomic_DNA"/>
</dbReference>
<evidence type="ECO:0000313" key="1">
    <source>
        <dbReference type="EMBL" id="GGL86259.1"/>
    </source>
</evidence>
<dbReference type="RefSeq" id="WP_156954622.1">
    <property type="nucleotide sequence ID" value="NZ_BMLF01000001.1"/>
</dbReference>
<name>A0A917SLE7_9RHOB</name>
<reference evidence="1" key="2">
    <citation type="submission" date="2020-09" db="EMBL/GenBank/DDBJ databases">
        <authorList>
            <person name="Sun Q."/>
            <person name="Zhou Y."/>
        </authorList>
    </citation>
    <scope>NUCLEOTIDE SEQUENCE</scope>
    <source>
        <strain evidence="1">CGMCC 1.6293</strain>
    </source>
</reference>
<proteinExistence type="predicted"/>
<accession>A0A917SLE7</accession>
<sequence length="69" mass="7635">MTELDSTARAIVSEIALADPATRHVHLDKLHGVISKYALTGNGIPRQLRQLQEDLTNEAIEARFDNLPV</sequence>
<protein>
    <submittedName>
        <fullName evidence="1">Uncharacterized protein</fullName>
    </submittedName>
</protein>
<evidence type="ECO:0000313" key="2">
    <source>
        <dbReference type="Proteomes" id="UP000649829"/>
    </source>
</evidence>
<reference evidence="1" key="1">
    <citation type="journal article" date="2014" name="Int. J. Syst. Evol. Microbiol.">
        <title>Complete genome sequence of Corynebacterium casei LMG S-19264T (=DSM 44701T), isolated from a smear-ripened cheese.</title>
        <authorList>
            <consortium name="US DOE Joint Genome Institute (JGI-PGF)"/>
            <person name="Walter F."/>
            <person name="Albersmeier A."/>
            <person name="Kalinowski J."/>
            <person name="Ruckert C."/>
        </authorList>
    </citation>
    <scope>NUCLEOTIDE SEQUENCE</scope>
    <source>
        <strain evidence="1">CGMCC 1.6293</strain>
    </source>
</reference>